<feature type="signal peptide" evidence="3">
    <location>
        <begin position="1"/>
        <end position="29"/>
    </location>
</feature>
<dbReference type="InterPro" id="IPR006059">
    <property type="entry name" value="SBP"/>
</dbReference>
<name>A0A4R3YLR4_9GAMM</name>
<sequence>MNDLRNRLSSFVLAASIATASGIAAPALADTTLTIGTVNNADMVRMQALSSEYEKSHAGVHLNWVVLEENTLRQRLTTDIATHGGQFDVVTIGAYEAPLWGAQHWLQPLDNLPASYDVNDIFANVREQLTVDKHLYAVPFYAEASITYYRSDLFAQHGLTMPPSPTWDQMRDFAAKLHDPEHGMYGICLRGKAGWGENMALLGTIVNSYGGRWFDEQWRPQIDTPPWHQAVNFYVGLLSKYGPPGPSDNGFNENLALFAAGRCAMWVDASVGGGTVSDPKESRVAGKVGYARAPHQVTDRGSAWLWVWSLAIPASSKQTDAARDFILWATSREYLELVAARYGEAATPPGTRESTYASQAYLKAAPFAQVTYDSLRAVDPAHPTLLPVPYKGIQIVSIPEFQAVASLVGRLVAGALAGRGNVDDVLHTSQNAVNRTMKRAGYYDAPVVPKKEAQP</sequence>
<dbReference type="Gene3D" id="3.40.190.10">
    <property type="entry name" value="Periplasmic binding protein-like II"/>
    <property type="match status" value="2"/>
</dbReference>
<organism evidence="4 5">
    <name type="scientific">Luteibacter rhizovicinus</name>
    <dbReference type="NCBI Taxonomy" id="242606"/>
    <lineage>
        <taxon>Bacteria</taxon>
        <taxon>Pseudomonadati</taxon>
        <taxon>Pseudomonadota</taxon>
        <taxon>Gammaproteobacteria</taxon>
        <taxon>Lysobacterales</taxon>
        <taxon>Rhodanobacteraceae</taxon>
        <taxon>Luteibacter</taxon>
    </lineage>
</organism>
<dbReference type="Proteomes" id="UP000295645">
    <property type="component" value="Unassembled WGS sequence"/>
</dbReference>
<dbReference type="PANTHER" id="PTHR43649">
    <property type="entry name" value="ARABINOSE-BINDING PROTEIN-RELATED"/>
    <property type="match status" value="1"/>
</dbReference>
<dbReference type="SUPFAM" id="SSF53850">
    <property type="entry name" value="Periplasmic binding protein-like II"/>
    <property type="match status" value="1"/>
</dbReference>
<dbReference type="CDD" id="cd13585">
    <property type="entry name" value="PBP2_TMBP_like"/>
    <property type="match status" value="1"/>
</dbReference>
<comment type="subcellular location">
    <subcellularLocation>
        <location evidence="1">Periplasm</location>
    </subcellularLocation>
</comment>
<evidence type="ECO:0000313" key="5">
    <source>
        <dbReference type="Proteomes" id="UP000295645"/>
    </source>
</evidence>
<protein>
    <submittedName>
        <fullName evidence="4">Sorbitol/mannitol transport system substrate-binding protein</fullName>
    </submittedName>
</protein>
<keyword evidence="5" id="KW-1185">Reference proteome</keyword>
<feature type="chain" id="PRO_5020568481" evidence="3">
    <location>
        <begin position="30"/>
        <end position="455"/>
    </location>
</feature>
<dbReference type="GO" id="GO:0042597">
    <property type="term" value="C:periplasmic space"/>
    <property type="evidence" value="ECO:0007669"/>
    <property type="project" value="UniProtKB-SubCell"/>
</dbReference>
<dbReference type="InterPro" id="IPR050490">
    <property type="entry name" value="Bact_solute-bd_prot1"/>
</dbReference>
<comment type="caution">
    <text evidence="4">The sequence shown here is derived from an EMBL/GenBank/DDBJ whole genome shotgun (WGS) entry which is preliminary data.</text>
</comment>
<dbReference type="Pfam" id="PF01547">
    <property type="entry name" value="SBP_bac_1"/>
    <property type="match status" value="1"/>
</dbReference>
<dbReference type="RefSeq" id="WP_132145964.1">
    <property type="nucleotide sequence ID" value="NZ_SMCS01000007.1"/>
</dbReference>
<evidence type="ECO:0000256" key="2">
    <source>
        <dbReference type="ARBA" id="ARBA00008520"/>
    </source>
</evidence>
<proteinExistence type="inferred from homology"/>
<evidence type="ECO:0000256" key="1">
    <source>
        <dbReference type="ARBA" id="ARBA00004418"/>
    </source>
</evidence>
<dbReference type="PANTHER" id="PTHR43649:SF12">
    <property type="entry name" value="DIACETYLCHITOBIOSE BINDING PROTEIN DASA"/>
    <property type="match status" value="1"/>
</dbReference>
<evidence type="ECO:0000313" key="4">
    <source>
        <dbReference type="EMBL" id="TCV92408.1"/>
    </source>
</evidence>
<accession>A0A4R3YLR4</accession>
<dbReference type="AlphaFoldDB" id="A0A4R3YLR4"/>
<comment type="similarity">
    <text evidence="2">Belongs to the bacterial solute-binding protein 1 family.</text>
</comment>
<dbReference type="OrthoDB" id="9804061at2"/>
<keyword evidence="3" id="KW-0732">Signal</keyword>
<dbReference type="EMBL" id="SMCS01000007">
    <property type="protein sequence ID" value="TCV92408.1"/>
    <property type="molecule type" value="Genomic_DNA"/>
</dbReference>
<reference evidence="4 5" key="1">
    <citation type="submission" date="2019-03" db="EMBL/GenBank/DDBJ databases">
        <title>Above-ground endophytic microbial communities from plants in different locations in the United States.</title>
        <authorList>
            <person name="Frank C."/>
        </authorList>
    </citation>
    <scope>NUCLEOTIDE SEQUENCE [LARGE SCALE GENOMIC DNA]</scope>
    <source>
        <strain evidence="4 5">LP_13_YM</strain>
    </source>
</reference>
<evidence type="ECO:0000256" key="3">
    <source>
        <dbReference type="SAM" id="SignalP"/>
    </source>
</evidence>
<gene>
    <name evidence="4" type="ORF">EC912_107116</name>
</gene>